<dbReference type="Proteomes" id="UP001207468">
    <property type="component" value="Unassembled WGS sequence"/>
</dbReference>
<evidence type="ECO:0000313" key="2">
    <source>
        <dbReference type="Proteomes" id="UP001207468"/>
    </source>
</evidence>
<protein>
    <submittedName>
        <fullName evidence="1">Uncharacterized protein</fullName>
    </submittedName>
</protein>
<comment type="caution">
    <text evidence="1">The sequence shown here is derived from an EMBL/GenBank/DDBJ whole genome shotgun (WGS) entry which is preliminary data.</text>
</comment>
<keyword evidence="2" id="KW-1185">Reference proteome</keyword>
<gene>
    <name evidence="1" type="ORF">F5148DRAFT_1253142</name>
</gene>
<reference evidence="1" key="1">
    <citation type="submission" date="2021-03" db="EMBL/GenBank/DDBJ databases">
        <title>Evolutionary priming and transition to the ectomycorrhizal habit in an iconic lineage of mushroom-forming fungi: is preadaptation a requirement?</title>
        <authorList>
            <consortium name="DOE Joint Genome Institute"/>
            <person name="Looney B.P."/>
            <person name="Miyauchi S."/>
            <person name="Morin E."/>
            <person name="Drula E."/>
            <person name="Courty P.E."/>
            <person name="Chicoki N."/>
            <person name="Fauchery L."/>
            <person name="Kohler A."/>
            <person name="Kuo A."/>
            <person name="LaButti K."/>
            <person name="Pangilinan J."/>
            <person name="Lipzen A."/>
            <person name="Riley R."/>
            <person name="Andreopoulos W."/>
            <person name="He G."/>
            <person name="Johnson J."/>
            <person name="Barry K.W."/>
            <person name="Grigoriev I.V."/>
            <person name="Nagy L."/>
            <person name="Hibbett D."/>
            <person name="Henrissat B."/>
            <person name="Matheny P.B."/>
            <person name="Labbe J."/>
            <person name="Martin A.F."/>
        </authorList>
    </citation>
    <scope>NUCLEOTIDE SEQUENCE</scope>
    <source>
        <strain evidence="1">BPL698</strain>
    </source>
</reference>
<sequence>MSFGRGEMGWIDACGTEIDQRDALPLDTILVSSSAVHPDVFAPPSQRLHIAKDGGRLWLRCGRGGVGRSGGDRPCQGAASRGGRGVGAFDPVPTMHPVLVVPCGYLPSTVLCLGYASALSVTVDAPRSSVLHRPLNRREELGDIRSPGGHYVTPTGRLTPCSFPDSYSFSSYNHAAMTGETFSERRRDCQKYFLHLANARGESPSAVVNGGMVDSNIPRPIKLGTSERTCDRVFLEWASAWAGRRSKLGSVPSYREGPTTTLANHHPFREAVKAAGVRKWACRDSGDSPSATQPSRAWTAAQILTPILVALVLCLSFVLYLFYKSGRLPRLASNNPFMRRSRRPQLPRRWTINDDAPNRAVLHDRDPEVTPILSPHPHWTSLSPHDATDRQRFSGPRSKMAMLTPAFSSAFRSIRRLFGVGPIPVSRVPVPAAFDLEDTETETDLFDTLRSNSSRSCRNGTPTQAPTPLIDRALSSQNLAGDLSGSSAALDLMLDYGRGYDEEAADFGRDGGVDDHDSENGGAENEVMLISRDGEDFSMEGSMVHGPLGNQSPVDAEVNRDRRSIEVVPPTPILSKQSFRFGAYHTRSSVHSPPHDLFSDSFQPHPFYTSTHDLSSLRFPRTAPSSHSPTPVSAPLAASNNGGGSGTRRRPSHERPNGAQHTHFFTEATPPIDPSDHPSTHPPPPPATTTTKMSSTFPLSPDARSGLLPSSSSSSSSSSSAAAPAAKFSPSVPSSPINASDPQNLIPSAVRGAGYNPFQHTRSASEVQ</sequence>
<accession>A0ACC0TUW2</accession>
<evidence type="ECO:0000313" key="1">
    <source>
        <dbReference type="EMBL" id="KAI9446927.1"/>
    </source>
</evidence>
<dbReference type="EMBL" id="JAGFNK010000622">
    <property type="protein sequence ID" value="KAI9446927.1"/>
    <property type="molecule type" value="Genomic_DNA"/>
</dbReference>
<organism evidence="1 2">
    <name type="scientific">Russula earlei</name>
    <dbReference type="NCBI Taxonomy" id="71964"/>
    <lineage>
        <taxon>Eukaryota</taxon>
        <taxon>Fungi</taxon>
        <taxon>Dikarya</taxon>
        <taxon>Basidiomycota</taxon>
        <taxon>Agaricomycotina</taxon>
        <taxon>Agaricomycetes</taxon>
        <taxon>Russulales</taxon>
        <taxon>Russulaceae</taxon>
        <taxon>Russula</taxon>
    </lineage>
</organism>
<proteinExistence type="predicted"/>
<name>A0ACC0TUW2_9AGAM</name>